<organism evidence="2 3">
    <name type="scientific">Pelistega europaea</name>
    <dbReference type="NCBI Taxonomy" id="106147"/>
    <lineage>
        <taxon>Bacteria</taxon>
        <taxon>Pseudomonadati</taxon>
        <taxon>Pseudomonadota</taxon>
        <taxon>Betaproteobacteria</taxon>
        <taxon>Burkholderiales</taxon>
        <taxon>Alcaligenaceae</taxon>
        <taxon>Pelistega</taxon>
    </lineage>
</organism>
<feature type="domain" description="GST N-terminal" evidence="1">
    <location>
        <begin position="4"/>
        <end position="86"/>
    </location>
</feature>
<dbReference type="InterPro" id="IPR036282">
    <property type="entry name" value="Glutathione-S-Trfase_C_sf"/>
</dbReference>
<protein>
    <submittedName>
        <fullName evidence="2">Glutathione transferase</fullName>
        <ecNumber evidence="2">2.5.1.18</ecNumber>
    </submittedName>
</protein>
<dbReference type="Pfam" id="PF13409">
    <property type="entry name" value="GST_N_2"/>
    <property type="match status" value="1"/>
</dbReference>
<gene>
    <name evidence="2" type="primary">yfcF</name>
    <name evidence="2" type="ORF">HKX40_00950</name>
</gene>
<dbReference type="AlphaFoldDB" id="A0A7Y4L830"/>
<evidence type="ECO:0000313" key="2">
    <source>
        <dbReference type="EMBL" id="NOL48709.1"/>
    </source>
</evidence>
<dbReference type="SUPFAM" id="SSF47616">
    <property type="entry name" value="GST C-terminal domain-like"/>
    <property type="match status" value="1"/>
</dbReference>
<dbReference type="Gene3D" id="1.20.1050.10">
    <property type="match status" value="1"/>
</dbReference>
<reference evidence="2 3" key="1">
    <citation type="submission" date="2020-05" db="EMBL/GenBank/DDBJ databases">
        <authorList>
            <person name="Niu N."/>
        </authorList>
    </citation>
    <scope>NUCLEOTIDE SEQUENCE [LARGE SCALE GENOMIC DNA]</scope>
    <source>
        <strain evidence="2 3">LMG10982</strain>
    </source>
</reference>
<dbReference type="EC" id="2.5.1.18" evidence="2"/>
<keyword evidence="3" id="KW-1185">Reference proteome</keyword>
<dbReference type="SFLD" id="SFLDG00358">
    <property type="entry name" value="Main_(cytGST)"/>
    <property type="match status" value="1"/>
</dbReference>
<dbReference type="EMBL" id="JABGBO010000001">
    <property type="protein sequence ID" value="NOL48709.1"/>
    <property type="molecule type" value="Genomic_DNA"/>
</dbReference>
<evidence type="ECO:0000313" key="3">
    <source>
        <dbReference type="Proteomes" id="UP000541421"/>
    </source>
</evidence>
<accession>A0A7Y4L830</accession>
<dbReference type="Proteomes" id="UP000541421">
    <property type="component" value="Unassembled WGS sequence"/>
</dbReference>
<dbReference type="GO" id="GO:0004364">
    <property type="term" value="F:glutathione transferase activity"/>
    <property type="evidence" value="ECO:0007669"/>
    <property type="project" value="UniProtKB-EC"/>
</dbReference>
<keyword evidence="2" id="KW-0808">Transferase</keyword>
<dbReference type="SUPFAM" id="SSF52833">
    <property type="entry name" value="Thioredoxin-like"/>
    <property type="match status" value="1"/>
</dbReference>
<dbReference type="InterPro" id="IPR040079">
    <property type="entry name" value="Glutathione_S-Trfase"/>
</dbReference>
<dbReference type="InterPro" id="IPR004045">
    <property type="entry name" value="Glutathione_S-Trfase_N"/>
</dbReference>
<dbReference type="InterPro" id="IPR034338">
    <property type="entry name" value="GST_4_C"/>
</dbReference>
<sequence length="211" mass="24667">MHPLVLYLEKTYVSPYAMSVYVALKEKEIDFTIHTIDLEKEENRQDFYIAVCPTEKIPCLELATGEFLFESMAITEFLEDYYNDSNRCHLYPKNIIDKAKCRSVQSLVKSDFLTIKKEMPSTTVFGIDKPNFKHSDELEREIQKLIRVAQSTIQHEWLTEVWSIADFDLAFMLNRLAKNGIPLDQKLSDYIEKNWSLSSVQSWLTLQKTAH</sequence>
<name>A0A7Y4L830_9BURK</name>
<dbReference type="PROSITE" id="PS50404">
    <property type="entry name" value="GST_NTER"/>
    <property type="match status" value="1"/>
</dbReference>
<dbReference type="Pfam" id="PF14834">
    <property type="entry name" value="GST_C_4"/>
    <property type="match status" value="1"/>
</dbReference>
<evidence type="ECO:0000259" key="1">
    <source>
        <dbReference type="PROSITE" id="PS50404"/>
    </source>
</evidence>
<dbReference type="SFLD" id="SFLDS00019">
    <property type="entry name" value="Glutathione_Transferase_(cytos"/>
    <property type="match status" value="1"/>
</dbReference>
<dbReference type="NCBIfam" id="NF011693">
    <property type="entry name" value="PRK15113.1"/>
    <property type="match status" value="1"/>
</dbReference>
<comment type="caution">
    <text evidence="2">The sequence shown here is derived from an EMBL/GenBank/DDBJ whole genome shotgun (WGS) entry which is preliminary data.</text>
</comment>
<proteinExistence type="predicted"/>
<dbReference type="RefSeq" id="WP_171587692.1">
    <property type="nucleotide sequence ID" value="NZ_JABGBO010000001.1"/>
</dbReference>
<dbReference type="Gene3D" id="3.40.30.10">
    <property type="entry name" value="Glutaredoxin"/>
    <property type="match status" value="1"/>
</dbReference>
<dbReference type="PANTHER" id="PTHR44051:SF8">
    <property type="entry name" value="GLUTATHIONE S-TRANSFERASE GSTA"/>
    <property type="match status" value="1"/>
</dbReference>
<dbReference type="PANTHER" id="PTHR44051">
    <property type="entry name" value="GLUTATHIONE S-TRANSFERASE-RELATED"/>
    <property type="match status" value="1"/>
</dbReference>
<dbReference type="InterPro" id="IPR036249">
    <property type="entry name" value="Thioredoxin-like_sf"/>
</dbReference>